<evidence type="ECO:0000313" key="3">
    <source>
        <dbReference type="EMBL" id="EMA65827.1"/>
    </source>
</evidence>
<dbReference type="PATRIC" id="fig|1230454.4.peg.2829"/>
<feature type="domain" description="DUF7310" evidence="2">
    <location>
        <begin position="42"/>
        <end position="121"/>
    </location>
</feature>
<dbReference type="InterPro" id="IPR055734">
    <property type="entry name" value="DUF7310"/>
</dbReference>
<evidence type="ECO:0000313" key="4">
    <source>
        <dbReference type="Proteomes" id="UP000011575"/>
    </source>
</evidence>
<feature type="compositionally biased region" description="Basic and acidic residues" evidence="1">
    <location>
        <begin position="125"/>
        <end position="155"/>
    </location>
</feature>
<organism evidence="3 4">
    <name type="scientific">Halorubrum aidingense JCM 13560</name>
    <dbReference type="NCBI Taxonomy" id="1230454"/>
    <lineage>
        <taxon>Archaea</taxon>
        <taxon>Methanobacteriati</taxon>
        <taxon>Methanobacteriota</taxon>
        <taxon>Stenosarchaea group</taxon>
        <taxon>Halobacteria</taxon>
        <taxon>Halobacteriales</taxon>
        <taxon>Haloferacaceae</taxon>
        <taxon>Halorubrum</taxon>
    </lineage>
</organism>
<feature type="compositionally biased region" description="Basic and acidic residues" evidence="1">
    <location>
        <begin position="1"/>
        <end position="12"/>
    </location>
</feature>
<evidence type="ECO:0000256" key="1">
    <source>
        <dbReference type="SAM" id="MobiDB-lite"/>
    </source>
</evidence>
<name>M0P6P5_9EURY</name>
<keyword evidence="4" id="KW-1185">Reference proteome</keyword>
<reference evidence="3 4" key="1">
    <citation type="journal article" date="2014" name="PLoS Genet.">
        <title>Phylogenetically driven sequencing of extremely halophilic archaea reveals strategies for static and dynamic osmo-response.</title>
        <authorList>
            <person name="Becker E.A."/>
            <person name="Seitzer P.M."/>
            <person name="Tritt A."/>
            <person name="Larsen D."/>
            <person name="Krusor M."/>
            <person name="Yao A.I."/>
            <person name="Wu D."/>
            <person name="Madern D."/>
            <person name="Eisen J.A."/>
            <person name="Darling A.E."/>
            <person name="Facciotti M.T."/>
        </authorList>
    </citation>
    <scope>NUCLEOTIDE SEQUENCE [LARGE SCALE GENOMIC DNA]</scope>
    <source>
        <strain evidence="3 4">JCM 13560</strain>
    </source>
</reference>
<feature type="compositionally biased region" description="Basic and acidic residues" evidence="1">
    <location>
        <begin position="176"/>
        <end position="186"/>
    </location>
</feature>
<dbReference type="RefSeq" id="WP_008002284.1">
    <property type="nucleotide sequence ID" value="NZ_AOJI01000032.1"/>
</dbReference>
<feature type="region of interest" description="Disordered" evidence="1">
    <location>
        <begin position="117"/>
        <end position="208"/>
    </location>
</feature>
<comment type="caution">
    <text evidence="3">The sequence shown here is derived from an EMBL/GenBank/DDBJ whole genome shotgun (WGS) entry which is preliminary data.</text>
</comment>
<accession>M0P6P5</accession>
<protein>
    <recommendedName>
        <fullName evidence="2">DUF7310 domain-containing protein</fullName>
    </recommendedName>
</protein>
<dbReference type="OrthoDB" id="206571at2157"/>
<proteinExistence type="predicted"/>
<dbReference type="AlphaFoldDB" id="M0P6P5"/>
<dbReference type="EMBL" id="AOJI01000032">
    <property type="protein sequence ID" value="EMA65827.1"/>
    <property type="molecule type" value="Genomic_DNA"/>
</dbReference>
<gene>
    <name evidence="3" type="ORF">C461_14041</name>
</gene>
<sequence length="208" mass="21610">MSNESREADRETGAGATPRVTNDGEAAARAADGGSDERVRFDERLRAVERAVTGTDAAVADVADDAAATAERASLETRLTDLESRVEELEAATQALRGYAGSVRAVNREVERRADLALARASGGGERDGDGANDAGRHGDDADRHGDDADHRRGDVASSVPSESALDAAVPSGRGGGHDDGRRSEADASETDDGSWRAGALGRLRESL</sequence>
<dbReference type="STRING" id="1230454.C461_14041"/>
<dbReference type="Proteomes" id="UP000011575">
    <property type="component" value="Unassembled WGS sequence"/>
</dbReference>
<feature type="compositionally biased region" description="Low complexity" evidence="1">
    <location>
        <begin position="23"/>
        <end position="33"/>
    </location>
</feature>
<evidence type="ECO:0000259" key="2">
    <source>
        <dbReference type="Pfam" id="PF23991"/>
    </source>
</evidence>
<dbReference type="Pfam" id="PF23991">
    <property type="entry name" value="DUF7310"/>
    <property type="match status" value="1"/>
</dbReference>
<feature type="region of interest" description="Disordered" evidence="1">
    <location>
        <begin position="1"/>
        <end position="40"/>
    </location>
</feature>